<comment type="cofactor">
    <cofactor evidence="13">
        <name>Mg(2+)</name>
        <dbReference type="ChEBI" id="CHEBI:18420"/>
    </cofactor>
    <text evidence="13">Binds 2 magnesium ions per tetramer.</text>
</comment>
<evidence type="ECO:0000256" key="11">
    <source>
        <dbReference type="ARBA" id="ARBA00023146"/>
    </source>
</evidence>
<evidence type="ECO:0000256" key="10">
    <source>
        <dbReference type="ARBA" id="ARBA00022917"/>
    </source>
</evidence>
<sequence length="340" mass="38876">MKDKLKQIQQQYGEKIAQATSSEVLEDLRVKVLGKKGELTTLLRDMGKLSKEERPMMGKLANEVREDIENRMALQKERIIELEYEETFAKEVIDITLPGTKKAVGSRHPLNIVVEHLSDIFIGLGFTIEEGPEIEWAEYNFDHLNIPKDHTSRDFQDTFYVDENMVLRTQTSPIQVRTMMDRKPPIRILAPGRVYRSDEIDATHSPVFHQAEGLVVDEGITMSDLKGTLDLFAKEMFGPETKTKFRPHQFYFTEPSAEMDVTCFVCHGKGCRVCNHTGWIEILGCGMVHPNVLEVCGIDSTKYSGFAFGMGLDRIAMIKYGIGDLRLMFENDIRFLQQFK</sequence>
<comment type="catalytic activity">
    <reaction evidence="12 13">
        <text>tRNA(Phe) + L-phenylalanine + ATP = L-phenylalanyl-tRNA(Phe) + AMP + diphosphate + H(+)</text>
        <dbReference type="Rhea" id="RHEA:19413"/>
        <dbReference type="Rhea" id="RHEA-COMP:9668"/>
        <dbReference type="Rhea" id="RHEA-COMP:9699"/>
        <dbReference type="ChEBI" id="CHEBI:15378"/>
        <dbReference type="ChEBI" id="CHEBI:30616"/>
        <dbReference type="ChEBI" id="CHEBI:33019"/>
        <dbReference type="ChEBI" id="CHEBI:58095"/>
        <dbReference type="ChEBI" id="CHEBI:78442"/>
        <dbReference type="ChEBI" id="CHEBI:78531"/>
        <dbReference type="ChEBI" id="CHEBI:456215"/>
        <dbReference type="EC" id="6.1.1.20"/>
    </reaction>
</comment>
<evidence type="ECO:0000256" key="4">
    <source>
        <dbReference type="ARBA" id="ARBA00022490"/>
    </source>
</evidence>
<dbReference type="HAMAP" id="MF_00281">
    <property type="entry name" value="Phe_tRNA_synth_alpha1"/>
    <property type="match status" value="1"/>
</dbReference>
<evidence type="ECO:0000256" key="7">
    <source>
        <dbReference type="ARBA" id="ARBA00022741"/>
    </source>
</evidence>
<dbReference type="EC" id="6.1.1.20" evidence="13"/>
<dbReference type="PROSITE" id="PS50862">
    <property type="entry name" value="AA_TRNA_LIGASE_II"/>
    <property type="match status" value="1"/>
</dbReference>
<keyword evidence="7 13" id="KW-0547">Nucleotide-binding</keyword>
<evidence type="ECO:0000256" key="9">
    <source>
        <dbReference type="ARBA" id="ARBA00022842"/>
    </source>
</evidence>
<dbReference type="KEGG" id="alka:J0B03_02415"/>
<dbReference type="GO" id="GO:0005737">
    <property type="term" value="C:cytoplasm"/>
    <property type="evidence" value="ECO:0007669"/>
    <property type="project" value="UniProtKB-SubCell"/>
</dbReference>
<dbReference type="SUPFAM" id="SSF46589">
    <property type="entry name" value="tRNA-binding arm"/>
    <property type="match status" value="1"/>
</dbReference>
<evidence type="ECO:0000256" key="1">
    <source>
        <dbReference type="ARBA" id="ARBA00004496"/>
    </source>
</evidence>
<keyword evidence="4 13" id="KW-0963">Cytoplasm</keyword>
<dbReference type="PANTHER" id="PTHR11538:SF41">
    <property type="entry name" value="PHENYLALANINE--TRNA LIGASE, MITOCHONDRIAL"/>
    <property type="match status" value="1"/>
</dbReference>
<dbReference type="InterPro" id="IPR002319">
    <property type="entry name" value="Phenylalanyl-tRNA_Synthase"/>
</dbReference>
<keyword evidence="10 13" id="KW-0648">Protein biosynthesis</keyword>
<comment type="subunit">
    <text evidence="3 13">Tetramer of two alpha and two beta subunits.</text>
</comment>
<evidence type="ECO:0000256" key="3">
    <source>
        <dbReference type="ARBA" id="ARBA00011209"/>
    </source>
</evidence>
<dbReference type="AlphaFoldDB" id="A0A974XFL4"/>
<accession>A0A974XFL4</accession>
<evidence type="ECO:0000256" key="8">
    <source>
        <dbReference type="ARBA" id="ARBA00022840"/>
    </source>
</evidence>
<feature type="domain" description="Aminoacyl-transfer RNA synthetases class-II family profile" evidence="14">
    <location>
        <begin position="113"/>
        <end position="330"/>
    </location>
</feature>
<name>A0A974XFL4_9FIRM</name>
<dbReference type="Pfam" id="PF01409">
    <property type="entry name" value="tRNA-synt_2d"/>
    <property type="match status" value="1"/>
</dbReference>
<dbReference type="GO" id="GO:0000049">
    <property type="term" value="F:tRNA binding"/>
    <property type="evidence" value="ECO:0007669"/>
    <property type="project" value="InterPro"/>
</dbReference>
<reference evidence="15" key="1">
    <citation type="submission" date="2021-03" db="EMBL/GenBank/DDBJ databases">
        <title>Alkalibacter marinus sp. nov., isolated from tidal flat sediment.</title>
        <authorList>
            <person name="Namirimu T."/>
            <person name="Yang J.-A."/>
            <person name="Yang S.-H."/>
            <person name="Kim Y.-J."/>
            <person name="Kwon K.K."/>
        </authorList>
    </citation>
    <scope>NUCLEOTIDE SEQUENCE</scope>
    <source>
        <strain evidence="15">ES005</strain>
    </source>
</reference>
<dbReference type="GO" id="GO:0016740">
    <property type="term" value="F:transferase activity"/>
    <property type="evidence" value="ECO:0007669"/>
    <property type="project" value="UniProtKB-ARBA"/>
</dbReference>
<dbReference type="InterPro" id="IPR010978">
    <property type="entry name" value="tRNA-bd_arm"/>
</dbReference>
<keyword evidence="9 13" id="KW-0460">Magnesium</keyword>
<evidence type="ECO:0000313" key="16">
    <source>
        <dbReference type="Proteomes" id="UP000663499"/>
    </source>
</evidence>
<gene>
    <name evidence="13 15" type="primary">pheS</name>
    <name evidence="15" type="ORF">J0B03_02415</name>
</gene>
<dbReference type="FunFam" id="3.30.930.10:FF:000003">
    <property type="entry name" value="Phenylalanine--tRNA ligase alpha subunit"/>
    <property type="match status" value="1"/>
</dbReference>
<dbReference type="EMBL" id="CP071444">
    <property type="protein sequence ID" value="QSX08954.1"/>
    <property type="molecule type" value="Genomic_DNA"/>
</dbReference>
<keyword evidence="8 13" id="KW-0067">ATP-binding</keyword>
<dbReference type="GO" id="GO:0005524">
    <property type="term" value="F:ATP binding"/>
    <property type="evidence" value="ECO:0007669"/>
    <property type="project" value="UniProtKB-UniRule"/>
</dbReference>
<evidence type="ECO:0000256" key="12">
    <source>
        <dbReference type="ARBA" id="ARBA00049255"/>
    </source>
</evidence>
<comment type="subcellular location">
    <subcellularLocation>
        <location evidence="1 13">Cytoplasm</location>
    </subcellularLocation>
</comment>
<dbReference type="Proteomes" id="UP000663499">
    <property type="component" value="Chromosome"/>
</dbReference>
<keyword evidence="16" id="KW-1185">Reference proteome</keyword>
<dbReference type="GO" id="GO:0000287">
    <property type="term" value="F:magnesium ion binding"/>
    <property type="evidence" value="ECO:0007669"/>
    <property type="project" value="UniProtKB-UniRule"/>
</dbReference>
<dbReference type="NCBIfam" id="TIGR00468">
    <property type="entry name" value="pheS"/>
    <property type="match status" value="1"/>
</dbReference>
<proteinExistence type="inferred from homology"/>
<evidence type="ECO:0000256" key="13">
    <source>
        <dbReference type="HAMAP-Rule" id="MF_00281"/>
    </source>
</evidence>
<evidence type="ECO:0000256" key="6">
    <source>
        <dbReference type="ARBA" id="ARBA00022723"/>
    </source>
</evidence>
<dbReference type="PANTHER" id="PTHR11538">
    <property type="entry name" value="PHENYLALANYL-TRNA SYNTHETASE"/>
    <property type="match status" value="1"/>
</dbReference>
<dbReference type="Pfam" id="PF02912">
    <property type="entry name" value="Phe_tRNA-synt_N"/>
    <property type="match status" value="1"/>
</dbReference>
<feature type="binding site" evidence="13">
    <location>
        <position position="254"/>
    </location>
    <ligand>
        <name>Mg(2+)</name>
        <dbReference type="ChEBI" id="CHEBI:18420"/>
        <note>shared with beta subunit</note>
    </ligand>
</feature>
<dbReference type="InterPro" id="IPR004529">
    <property type="entry name" value="Phe-tRNA-synth_IIc_asu"/>
</dbReference>
<dbReference type="GO" id="GO:0140096">
    <property type="term" value="F:catalytic activity, acting on a protein"/>
    <property type="evidence" value="ECO:0007669"/>
    <property type="project" value="UniProtKB-ARBA"/>
</dbReference>
<comment type="similarity">
    <text evidence="2 13">Belongs to the class-II aminoacyl-tRNA synthetase family. Phe-tRNA synthetase alpha subunit type 1 subfamily.</text>
</comment>
<dbReference type="SUPFAM" id="SSF55681">
    <property type="entry name" value="Class II aaRS and biotin synthetases"/>
    <property type="match status" value="1"/>
</dbReference>
<keyword evidence="6 13" id="KW-0479">Metal-binding</keyword>
<dbReference type="InterPro" id="IPR045864">
    <property type="entry name" value="aa-tRNA-synth_II/BPL/LPL"/>
</dbReference>
<dbReference type="GO" id="GO:0006432">
    <property type="term" value="P:phenylalanyl-tRNA aminoacylation"/>
    <property type="evidence" value="ECO:0007669"/>
    <property type="project" value="UniProtKB-UniRule"/>
</dbReference>
<dbReference type="RefSeq" id="WP_207300295.1">
    <property type="nucleotide sequence ID" value="NZ_CP071444.1"/>
</dbReference>
<keyword evidence="11 13" id="KW-0030">Aminoacyl-tRNA synthetase</keyword>
<dbReference type="CDD" id="cd00496">
    <property type="entry name" value="PheRS_alpha_core"/>
    <property type="match status" value="1"/>
</dbReference>
<organism evidence="15 16">
    <name type="scientific">Alkalibacter rhizosphaerae</name>
    <dbReference type="NCBI Taxonomy" id="2815577"/>
    <lineage>
        <taxon>Bacteria</taxon>
        <taxon>Bacillati</taxon>
        <taxon>Bacillota</taxon>
        <taxon>Clostridia</taxon>
        <taxon>Eubacteriales</taxon>
        <taxon>Eubacteriaceae</taxon>
        <taxon>Alkalibacter</taxon>
    </lineage>
</organism>
<evidence type="ECO:0000313" key="15">
    <source>
        <dbReference type="EMBL" id="QSX08954.1"/>
    </source>
</evidence>
<dbReference type="InterPro" id="IPR022911">
    <property type="entry name" value="Phe_tRNA_ligase_alpha1_bac"/>
</dbReference>
<keyword evidence="5 13" id="KW-0436">Ligase</keyword>
<evidence type="ECO:0000256" key="5">
    <source>
        <dbReference type="ARBA" id="ARBA00022598"/>
    </source>
</evidence>
<dbReference type="Gene3D" id="3.30.930.10">
    <property type="entry name" value="Bira Bifunctional Protein, Domain 2"/>
    <property type="match status" value="1"/>
</dbReference>
<evidence type="ECO:0000259" key="14">
    <source>
        <dbReference type="PROSITE" id="PS50862"/>
    </source>
</evidence>
<evidence type="ECO:0000256" key="2">
    <source>
        <dbReference type="ARBA" id="ARBA00010207"/>
    </source>
</evidence>
<dbReference type="GO" id="GO:0004826">
    <property type="term" value="F:phenylalanine-tRNA ligase activity"/>
    <property type="evidence" value="ECO:0007669"/>
    <property type="project" value="UniProtKB-UniRule"/>
</dbReference>
<dbReference type="InterPro" id="IPR006195">
    <property type="entry name" value="aa-tRNA-synth_II"/>
</dbReference>
<dbReference type="InterPro" id="IPR004188">
    <property type="entry name" value="Phe-tRNA_ligase_II_N"/>
</dbReference>
<protein>
    <recommendedName>
        <fullName evidence="13">Phenylalanine--tRNA ligase alpha subunit</fullName>
        <ecNumber evidence="13">6.1.1.20</ecNumber>
    </recommendedName>
    <alternativeName>
        <fullName evidence="13">Phenylalanyl-tRNA synthetase alpha subunit</fullName>
        <shortName evidence="13">PheRS</shortName>
    </alternativeName>
</protein>